<name>A0A7S1T5X9_9RHOD</name>
<protein>
    <submittedName>
        <fullName evidence="2">Uncharacterized protein</fullName>
    </submittedName>
</protein>
<dbReference type="EMBL" id="HBGH01001384">
    <property type="protein sequence ID" value="CAD9223176.1"/>
    <property type="molecule type" value="Transcribed_RNA"/>
</dbReference>
<reference evidence="2" key="1">
    <citation type="submission" date="2021-01" db="EMBL/GenBank/DDBJ databases">
        <authorList>
            <person name="Corre E."/>
            <person name="Pelletier E."/>
            <person name="Niang G."/>
            <person name="Scheremetjew M."/>
            <person name="Finn R."/>
            <person name="Kale V."/>
            <person name="Holt S."/>
            <person name="Cochrane G."/>
            <person name="Meng A."/>
            <person name="Brown T."/>
            <person name="Cohen L."/>
        </authorList>
    </citation>
    <scope>NUCLEOTIDE SEQUENCE</scope>
    <source>
        <strain evidence="2">SAG 36.94</strain>
    </source>
</reference>
<organism evidence="2">
    <name type="scientific">Compsopogon caeruleus</name>
    <dbReference type="NCBI Taxonomy" id="31354"/>
    <lineage>
        <taxon>Eukaryota</taxon>
        <taxon>Rhodophyta</taxon>
        <taxon>Compsopogonophyceae</taxon>
        <taxon>Compsopogonales</taxon>
        <taxon>Compsopogonaceae</taxon>
        <taxon>Compsopogon</taxon>
    </lineage>
</organism>
<proteinExistence type="predicted"/>
<evidence type="ECO:0000313" key="2">
    <source>
        <dbReference type="EMBL" id="CAD9223176.1"/>
    </source>
</evidence>
<feature type="transmembrane region" description="Helical" evidence="1">
    <location>
        <begin position="27"/>
        <end position="49"/>
    </location>
</feature>
<evidence type="ECO:0000256" key="1">
    <source>
        <dbReference type="SAM" id="Phobius"/>
    </source>
</evidence>
<sequence length="146" mass="16120">MAASHVWSGSGNRRSKLISKVLRSPGYHAFAAVTLILWSSVLFDARGILQSRVLPGFHRLEVGVPSNNMNEVLRPVAARLAMLPVTDNRLEGFKSAEQLGQDLVQHVRTLAVTSKKLSNSKDEVAKNFEAGIRRVFEASVVRRKVT</sequence>
<accession>A0A7S1T5X9</accession>
<keyword evidence="1" id="KW-0812">Transmembrane</keyword>
<gene>
    <name evidence="2" type="ORF">CCAE0312_LOCUS696</name>
</gene>
<keyword evidence="1" id="KW-0472">Membrane</keyword>
<dbReference type="AlphaFoldDB" id="A0A7S1T5X9"/>
<keyword evidence="1" id="KW-1133">Transmembrane helix</keyword>